<accession>A0ABS7VPQ6</accession>
<dbReference type="SUPFAM" id="SSF50199">
    <property type="entry name" value="Staphylococcal nuclease"/>
    <property type="match status" value="1"/>
</dbReference>
<dbReference type="InterPro" id="IPR035437">
    <property type="entry name" value="SNase_OB-fold_sf"/>
</dbReference>
<keyword evidence="3" id="KW-1185">Reference proteome</keyword>
<evidence type="ECO:0000256" key="1">
    <source>
        <dbReference type="SAM" id="MobiDB-lite"/>
    </source>
</evidence>
<dbReference type="RefSeq" id="WP_224314031.1">
    <property type="nucleotide sequence ID" value="NZ_JAIRBM010000010.1"/>
</dbReference>
<name>A0ABS7VPQ6_9HYPH</name>
<proteinExistence type="predicted"/>
<evidence type="ECO:0008006" key="4">
    <source>
        <dbReference type="Google" id="ProtNLM"/>
    </source>
</evidence>
<gene>
    <name evidence="2" type="ORF">K9B37_14760</name>
</gene>
<sequence>MTESDLDQNSLSPDRDPAELRERVRAMIRQELTFFHPTEDARQPLELIVESSLRYSERDGLLKITALDESGKPCENDENLGAEATIRGILEGIRRTRPALFRQTPDQEDTLPGAPDASPVERDWLSVVSPKAAVPRYSERIHSARLGWQQANAWFHRQKPRWSRTAAQQAERLRMLGARWPDMVRSVSRRLPTDGPWRRRPVVLGALAAAALLAIGAYAALRNGERNDHPSGPALTGSVPEMNGAAGTPLRGLPEVIDTSTLSLQGRVIHLFGVEWASGGGKPDDLSRYLAGREVSCQPVAGTNTHRCTVEGKDLSTVVLYNGGGRATSQATEDLKAAAEHARQARTGVWSR</sequence>
<organism evidence="2 3">
    <name type="scientific">Microvirga puerhi</name>
    <dbReference type="NCBI Taxonomy" id="2876078"/>
    <lineage>
        <taxon>Bacteria</taxon>
        <taxon>Pseudomonadati</taxon>
        <taxon>Pseudomonadota</taxon>
        <taxon>Alphaproteobacteria</taxon>
        <taxon>Hyphomicrobiales</taxon>
        <taxon>Methylobacteriaceae</taxon>
        <taxon>Microvirga</taxon>
    </lineage>
</organism>
<protein>
    <recommendedName>
        <fullName evidence="4">Nuclease</fullName>
    </recommendedName>
</protein>
<feature type="region of interest" description="Disordered" evidence="1">
    <location>
        <begin position="228"/>
        <end position="251"/>
    </location>
</feature>
<evidence type="ECO:0000313" key="3">
    <source>
        <dbReference type="Proteomes" id="UP000704176"/>
    </source>
</evidence>
<evidence type="ECO:0000313" key="2">
    <source>
        <dbReference type="EMBL" id="MBZ6077538.1"/>
    </source>
</evidence>
<reference evidence="2 3" key="1">
    <citation type="submission" date="2021-09" db="EMBL/GenBank/DDBJ databases">
        <title>The complete genome sequence of a new microorganism.</title>
        <authorList>
            <person name="Zi Z."/>
        </authorList>
    </citation>
    <scope>NUCLEOTIDE SEQUENCE [LARGE SCALE GENOMIC DNA]</scope>
    <source>
        <strain evidence="2 3">WGZ8</strain>
    </source>
</reference>
<dbReference type="EMBL" id="JAIRBM010000010">
    <property type="protein sequence ID" value="MBZ6077538.1"/>
    <property type="molecule type" value="Genomic_DNA"/>
</dbReference>
<dbReference type="Proteomes" id="UP000704176">
    <property type="component" value="Unassembled WGS sequence"/>
</dbReference>
<comment type="caution">
    <text evidence="2">The sequence shown here is derived from an EMBL/GenBank/DDBJ whole genome shotgun (WGS) entry which is preliminary data.</text>
</comment>